<evidence type="ECO:0000313" key="1">
    <source>
        <dbReference type="EMBL" id="KNZ49160.1"/>
    </source>
</evidence>
<comment type="caution">
    <text evidence="1">The sequence shown here is derived from an EMBL/GenBank/DDBJ whole genome shotgun (WGS) entry which is preliminary data.</text>
</comment>
<organism evidence="1 2">
    <name type="scientific">Puccinia sorghi</name>
    <dbReference type="NCBI Taxonomy" id="27349"/>
    <lineage>
        <taxon>Eukaryota</taxon>
        <taxon>Fungi</taxon>
        <taxon>Dikarya</taxon>
        <taxon>Basidiomycota</taxon>
        <taxon>Pucciniomycotina</taxon>
        <taxon>Pucciniomycetes</taxon>
        <taxon>Pucciniales</taxon>
        <taxon>Pucciniaceae</taxon>
        <taxon>Puccinia</taxon>
    </lineage>
</organism>
<evidence type="ECO:0000313" key="2">
    <source>
        <dbReference type="Proteomes" id="UP000037035"/>
    </source>
</evidence>
<reference evidence="1 2" key="1">
    <citation type="submission" date="2015-08" db="EMBL/GenBank/DDBJ databases">
        <title>Next Generation Sequencing and Analysis of the Genome of Puccinia sorghi L Schw, the Causal Agent of Maize Common Rust.</title>
        <authorList>
            <person name="Rochi L."/>
            <person name="Burguener G."/>
            <person name="Darino M."/>
            <person name="Turjanski A."/>
            <person name="Kreff E."/>
            <person name="Dieguez M.J."/>
            <person name="Sacco F."/>
        </authorList>
    </citation>
    <scope>NUCLEOTIDE SEQUENCE [LARGE SCALE GENOMIC DNA]</scope>
    <source>
        <strain evidence="1 2">RO10H11247</strain>
    </source>
</reference>
<sequence>MSCTLFHSWLAEVRIFLTAAMRAVQSEAE</sequence>
<name>A0A0L6UMT5_9BASI</name>
<keyword evidence="2" id="KW-1185">Reference proteome</keyword>
<gene>
    <name evidence="1" type="ORF">VP01_5176g1</name>
</gene>
<dbReference type="EMBL" id="LAVV01010360">
    <property type="protein sequence ID" value="KNZ49160.1"/>
    <property type="molecule type" value="Genomic_DNA"/>
</dbReference>
<accession>A0A0L6UMT5</accession>
<dbReference type="VEuPathDB" id="FungiDB:VP01_5176g1"/>
<dbReference type="Proteomes" id="UP000037035">
    <property type="component" value="Unassembled WGS sequence"/>
</dbReference>
<dbReference type="AlphaFoldDB" id="A0A0L6UMT5"/>
<proteinExistence type="predicted"/>
<protein>
    <submittedName>
        <fullName evidence="1">Putative signal peptide protein</fullName>
    </submittedName>
</protein>